<name>A0AAN9RXE5_PSOTE</name>
<reference evidence="1 2" key="1">
    <citation type="submission" date="2024-01" db="EMBL/GenBank/DDBJ databases">
        <title>The genomes of 5 underutilized Papilionoideae crops provide insights into root nodulation and disease resistanc.</title>
        <authorList>
            <person name="Jiang F."/>
        </authorList>
    </citation>
    <scope>NUCLEOTIDE SEQUENCE [LARGE SCALE GENOMIC DNA]</scope>
    <source>
        <strain evidence="1">DUOXIRENSHENG_FW03</strain>
        <tissue evidence="1">Leaves</tissue>
    </source>
</reference>
<dbReference type="EMBL" id="JAYMYS010000008">
    <property type="protein sequence ID" value="KAK7384768.1"/>
    <property type="molecule type" value="Genomic_DNA"/>
</dbReference>
<accession>A0AAN9RXE5</accession>
<keyword evidence="2" id="KW-1185">Reference proteome</keyword>
<gene>
    <name evidence="1" type="ORF">VNO78_30469</name>
</gene>
<dbReference type="AlphaFoldDB" id="A0AAN9RXE5"/>
<protein>
    <submittedName>
        <fullName evidence="1">Uncharacterized protein</fullName>
    </submittedName>
</protein>
<proteinExistence type="predicted"/>
<evidence type="ECO:0000313" key="1">
    <source>
        <dbReference type="EMBL" id="KAK7384768.1"/>
    </source>
</evidence>
<comment type="caution">
    <text evidence="1">The sequence shown here is derived from an EMBL/GenBank/DDBJ whole genome shotgun (WGS) entry which is preliminary data.</text>
</comment>
<dbReference type="Proteomes" id="UP001386955">
    <property type="component" value="Unassembled WGS sequence"/>
</dbReference>
<sequence>MRNNSEIDYTELNRGNDECGSSQTDLCMGMVTNLGGIIKRRKKIHLSKNAYCGIAQSSYLATLEIQWRRERRA</sequence>
<organism evidence="1 2">
    <name type="scientific">Psophocarpus tetragonolobus</name>
    <name type="common">Winged bean</name>
    <name type="synonym">Dolichos tetragonolobus</name>
    <dbReference type="NCBI Taxonomy" id="3891"/>
    <lineage>
        <taxon>Eukaryota</taxon>
        <taxon>Viridiplantae</taxon>
        <taxon>Streptophyta</taxon>
        <taxon>Embryophyta</taxon>
        <taxon>Tracheophyta</taxon>
        <taxon>Spermatophyta</taxon>
        <taxon>Magnoliopsida</taxon>
        <taxon>eudicotyledons</taxon>
        <taxon>Gunneridae</taxon>
        <taxon>Pentapetalae</taxon>
        <taxon>rosids</taxon>
        <taxon>fabids</taxon>
        <taxon>Fabales</taxon>
        <taxon>Fabaceae</taxon>
        <taxon>Papilionoideae</taxon>
        <taxon>50 kb inversion clade</taxon>
        <taxon>NPAAA clade</taxon>
        <taxon>indigoferoid/millettioid clade</taxon>
        <taxon>Phaseoleae</taxon>
        <taxon>Psophocarpus</taxon>
    </lineage>
</organism>
<evidence type="ECO:0000313" key="2">
    <source>
        <dbReference type="Proteomes" id="UP001386955"/>
    </source>
</evidence>